<keyword evidence="1" id="KW-0175">Coiled coil</keyword>
<evidence type="ECO:0000313" key="3">
    <source>
        <dbReference type="EMBL" id="KAK4502653.1"/>
    </source>
</evidence>
<keyword evidence="4" id="KW-1185">Reference proteome</keyword>
<feature type="region of interest" description="Disordered" evidence="2">
    <location>
        <begin position="353"/>
        <end position="414"/>
    </location>
</feature>
<proteinExistence type="predicted"/>
<feature type="region of interest" description="Disordered" evidence="2">
    <location>
        <begin position="474"/>
        <end position="521"/>
    </location>
</feature>
<comment type="caution">
    <text evidence="3">The sequence shown here is derived from an EMBL/GenBank/DDBJ whole genome shotgun (WGS) entry which is preliminary data.</text>
</comment>
<gene>
    <name evidence="3" type="ORF">PRZ48_006079</name>
</gene>
<evidence type="ECO:0000256" key="1">
    <source>
        <dbReference type="SAM" id="Coils"/>
    </source>
</evidence>
<dbReference type="Proteomes" id="UP001305779">
    <property type="component" value="Unassembled WGS sequence"/>
</dbReference>
<protein>
    <submittedName>
        <fullName evidence="3">Uncharacterized protein</fullName>
    </submittedName>
</protein>
<sequence>MERYQYDPGQYPHATDTLFIKDKPPGQPNDALEDWSWLDAIPSPRKQDGLDDDLQAREADTVSDVQNVEGLGDKPVSPPDDALLQDIPLLAQHVTETHSKIASVLDETMMLRAQAMFERDQFYHRRQRLSESLKALTDRLLYKDSAVSLLTRNESDIEELQQRLREDQESVEAQHQQIFRKEEELIKKEFALRDKGDAFAQVSQKLVAALRKHHIVSSELNEGSLSPPTVPRIHHAEATPLPSPVVPLPLEIYYEKMGAVGWKRDRLFELRTEYEDTRTARLFRREREETLELSEEEFEAEWSRKLSDAYQEFATAEVEVEEAKAKCIAEGLDANGHNQHRNLEITGISDFPVTPEDGPQDSQFLLGSPAPGMKSSERDQSSTLLTEMTGALNHDAAPKRRRKRETQRSRNRVKDWMQGNELTKQYTFDFEQENLELYPTSRPIAPSRRTINGSLEDMVDWPEVGSEIREKLPEQLKEHSQSEPNIFRRRGAREQIRPPRSSSESRIEEQRRRMDTHQNSELSLGFGTAKFSGVGQIVLDE</sequence>
<feature type="coiled-coil region" evidence="1">
    <location>
        <begin position="150"/>
        <end position="177"/>
    </location>
</feature>
<feature type="region of interest" description="Disordered" evidence="2">
    <location>
        <begin position="1"/>
        <end position="33"/>
    </location>
</feature>
<accession>A0ABR0EN64</accession>
<dbReference type="EMBL" id="JAXOVC010000004">
    <property type="protein sequence ID" value="KAK4502653.1"/>
    <property type="molecule type" value="Genomic_DNA"/>
</dbReference>
<organism evidence="3 4">
    <name type="scientific">Zasmidium cellare</name>
    <name type="common">Wine cellar mold</name>
    <name type="synonym">Racodium cellare</name>
    <dbReference type="NCBI Taxonomy" id="395010"/>
    <lineage>
        <taxon>Eukaryota</taxon>
        <taxon>Fungi</taxon>
        <taxon>Dikarya</taxon>
        <taxon>Ascomycota</taxon>
        <taxon>Pezizomycotina</taxon>
        <taxon>Dothideomycetes</taxon>
        <taxon>Dothideomycetidae</taxon>
        <taxon>Mycosphaerellales</taxon>
        <taxon>Mycosphaerellaceae</taxon>
        <taxon>Zasmidium</taxon>
    </lineage>
</organism>
<feature type="compositionally biased region" description="Basic and acidic residues" evidence="2">
    <location>
        <begin position="492"/>
        <end position="518"/>
    </location>
</feature>
<reference evidence="3 4" key="1">
    <citation type="journal article" date="2023" name="G3 (Bethesda)">
        <title>A chromosome-level genome assembly of Zasmidium syzygii isolated from banana leaves.</title>
        <authorList>
            <person name="van Westerhoven A.C."/>
            <person name="Mehrabi R."/>
            <person name="Talebi R."/>
            <person name="Steentjes M.B.F."/>
            <person name="Corcolon B."/>
            <person name="Chong P.A."/>
            <person name="Kema G.H.J."/>
            <person name="Seidl M.F."/>
        </authorList>
    </citation>
    <scope>NUCLEOTIDE SEQUENCE [LARGE SCALE GENOMIC DNA]</scope>
    <source>
        <strain evidence="3 4">P124</strain>
    </source>
</reference>
<evidence type="ECO:0000313" key="4">
    <source>
        <dbReference type="Proteomes" id="UP001305779"/>
    </source>
</evidence>
<evidence type="ECO:0000256" key="2">
    <source>
        <dbReference type="SAM" id="MobiDB-lite"/>
    </source>
</evidence>
<name>A0ABR0EN64_ZASCE</name>